<organism evidence="3">
    <name type="scientific">Schistosoma curassoni</name>
    <dbReference type="NCBI Taxonomy" id="6186"/>
    <lineage>
        <taxon>Eukaryota</taxon>
        <taxon>Metazoa</taxon>
        <taxon>Spiralia</taxon>
        <taxon>Lophotrochozoa</taxon>
        <taxon>Platyhelminthes</taxon>
        <taxon>Trematoda</taxon>
        <taxon>Digenea</taxon>
        <taxon>Strigeidida</taxon>
        <taxon>Schistosomatoidea</taxon>
        <taxon>Schistosomatidae</taxon>
        <taxon>Schistosoma</taxon>
    </lineage>
</organism>
<gene>
    <name evidence="1" type="ORF">SCUD_LOCUS5309</name>
</gene>
<keyword evidence="2" id="KW-1185">Reference proteome</keyword>
<dbReference type="AlphaFoldDB" id="A0A183JRH1"/>
<dbReference type="EMBL" id="UZAK01008388">
    <property type="protein sequence ID" value="VDO94701.1"/>
    <property type="molecule type" value="Genomic_DNA"/>
</dbReference>
<evidence type="ECO:0000313" key="2">
    <source>
        <dbReference type="Proteomes" id="UP000279833"/>
    </source>
</evidence>
<dbReference type="WBParaSite" id="SCUD_0000531001-mRNA-1">
    <property type="protein sequence ID" value="SCUD_0000531001-mRNA-1"/>
    <property type="gene ID" value="SCUD_0000531001"/>
</dbReference>
<reference evidence="1 2" key="2">
    <citation type="submission" date="2018-11" db="EMBL/GenBank/DDBJ databases">
        <authorList>
            <consortium name="Pathogen Informatics"/>
        </authorList>
    </citation>
    <scope>NUCLEOTIDE SEQUENCE [LARGE SCALE GENOMIC DNA]</scope>
    <source>
        <strain evidence="1">Dakar</strain>
        <strain evidence="2">Dakar, Senegal</strain>
    </source>
</reference>
<evidence type="ECO:0000313" key="1">
    <source>
        <dbReference type="EMBL" id="VDO94701.1"/>
    </source>
</evidence>
<reference evidence="3" key="1">
    <citation type="submission" date="2016-06" db="UniProtKB">
        <authorList>
            <consortium name="WormBaseParasite"/>
        </authorList>
    </citation>
    <scope>IDENTIFICATION</scope>
</reference>
<sequence>MYITLDIRTYRLPKDRLEEPYIKDVLLLFSFCFDFRFCSSLNNNNKLQ</sequence>
<accession>A0A183JRH1</accession>
<protein>
    <submittedName>
        <fullName evidence="1 3">Uncharacterized protein</fullName>
    </submittedName>
</protein>
<evidence type="ECO:0000313" key="3">
    <source>
        <dbReference type="WBParaSite" id="SCUD_0000531001-mRNA-1"/>
    </source>
</evidence>
<dbReference type="Proteomes" id="UP000279833">
    <property type="component" value="Unassembled WGS sequence"/>
</dbReference>
<name>A0A183JRH1_9TREM</name>
<proteinExistence type="predicted"/>